<keyword evidence="2" id="KW-0378">Hydrolase</keyword>
<dbReference type="GO" id="GO:0004519">
    <property type="term" value="F:endonuclease activity"/>
    <property type="evidence" value="ECO:0007669"/>
    <property type="project" value="UniProtKB-KW"/>
</dbReference>
<dbReference type="EMBL" id="QFWT01000005">
    <property type="protein sequence ID" value="PWI33435.1"/>
    <property type="molecule type" value="Genomic_DNA"/>
</dbReference>
<evidence type="ECO:0000259" key="1">
    <source>
        <dbReference type="Pfam" id="PF01261"/>
    </source>
</evidence>
<evidence type="ECO:0000313" key="2">
    <source>
        <dbReference type="EMBL" id="PWI33435.1"/>
    </source>
</evidence>
<dbReference type="RefSeq" id="WP_109320019.1">
    <property type="nucleotide sequence ID" value="NZ_QFWT01000005.1"/>
</dbReference>
<accession>A0A2U3B9N0</accession>
<gene>
    <name evidence="2" type="ORF">DI392_11360</name>
</gene>
<organism evidence="2 3">
    <name type="scientific">Vibrio albus</name>
    <dbReference type="NCBI Taxonomy" id="2200953"/>
    <lineage>
        <taxon>Bacteria</taxon>
        <taxon>Pseudomonadati</taxon>
        <taxon>Pseudomonadota</taxon>
        <taxon>Gammaproteobacteria</taxon>
        <taxon>Vibrionales</taxon>
        <taxon>Vibrionaceae</taxon>
        <taxon>Vibrio</taxon>
    </lineage>
</organism>
<dbReference type="OrthoDB" id="9779184at2"/>
<keyword evidence="2" id="KW-0255">Endonuclease</keyword>
<feature type="domain" description="Xylose isomerase-like TIM barrel" evidence="1">
    <location>
        <begin position="30"/>
        <end position="321"/>
    </location>
</feature>
<dbReference type="InterPro" id="IPR050312">
    <property type="entry name" value="IolE/XylAMocC-like"/>
</dbReference>
<dbReference type="Gene3D" id="3.20.20.150">
    <property type="entry name" value="Divalent-metal-dependent TIM barrel enzymes"/>
    <property type="match status" value="1"/>
</dbReference>
<dbReference type="InterPro" id="IPR036237">
    <property type="entry name" value="Xyl_isomerase-like_sf"/>
</dbReference>
<dbReference type="AlphaFoldDB" id="A0A2U3B9N0"/>
<evidence type="ECO:0000313" key="3">
    <source>
        <dbReference type="Proteomes" id="UP000245362"/>
    </source>
</evidence>
<comment type="caution">
    <text evidence="2">The sequence shown here is derived from an EMBL/GenBank/DDBJ whole genome shotgun (WGS) entry which is preliminary data.</text>
</comment>
<dbReference type="Proteomes" id="UP000245362">
    <property type="component" value="Unassembled WGS sequence"/>
</dbReference>
<dbReference type="SUPFAM" id="SSF51658">
    <property type="entry name" value="Xylose isomerase-like"/>
    <property type="match status" value="1"/>
</dbReference>
<proteinExistence type="predicted"/>
<keyword evidence="3" id="KW-1185">Reference proteome</keyword>
<reference evidence="2 3" key="1">
    <citation type="submission" date="2018-05" db="EMBL/GenBank/DDBJ databases">
        <title>Vibrio limimaris sp. nov., isolated from marine sediment.</title>
        <authorList>
            <person name="Li C.-M."/>
        </authorList>
    </citation>
    <scope>NUCLEOTIDE SEQUENCE [LARGE SCALE GENOMIC DNA]</scope>
    <source>
        <strain evidence="2 3">E4404</strain>
    </source>
</reference>
<dbReference type="Pfam" id="PF01261">
    <property type="entry name" value="AP_endonuc_2"/>
    <property type="match status" value="1"/>
</dbReference>
<keyword evidence="2" id="KW-0540">Nuclease</keyword>
<name>A0A2U3B9N0_9VIBR</name>
<protein>
    <submittedName>
        <fullName evidence="2">AP endonuclease</fullName>
    </submittedName>
</protein>
<dbReference type="PANTHER" id="PTHR12110:SF21">
    <property type="entry name" value="XYLOSE ISOMERASE-LIKE TIM BARREL DOMAIN-CONTAINING PROTEIN"/>
    <property type="match status" value="1"/>
</dbReference>
<dbReference type="InterPro" id="IPR013022">
    <property type="entry name" value="Xyl_isomerase-like_TIM-brl"/>
</dbReference>
<sequence>MNKIKGPAIFLAQFISDEAPFNTLEGLASWAADKGFKAVQMPTLNPEIFDLEKAANDLTYCQSVQATLSKYDLEISELSTHIQGQMFAVHSAYSDLMDQLVPDEVKGDPEKRFAWAKEQMSFAAKASHNLGLTAIATFSGSLLWAYVYPWPQRPKGLVEEGFKELAKRWLPTLNEFDRYGVDLCFELHPGEDLFDGATFDRFLAEVDGHPRANILFDPSHLHLQCIDYLGFIDKYHARIKAFHVKDAEFNPSASQGVFSGYADWVNRAARFRSLGDGQIDFKAIFSKMVQYNYAGWAVLEWECCLKDSEQGAEEGAKFIEEQLFTPTQKAFDDFAAGEDSQQINKKLLGLA</sequence>
<dbReference type="PANTHER" id="PTHR12110">
    <property type="entry name" value="HYDROXYPYRUVATE ISOMERASE"/>
    <property type="match status" value="1"/>
</dbReference>